<dbReference type="InterPro" id="IPR003615">
    <property type="entry name" value="HNH_nuc"/>
</dbReference>
<keyword evidence="3" id="KW-1185">Reference proteome</keyword>
<dbReference type="OrthoDB" id="9779761at2"/>
<dbReference type="AlphaFoldDB" id="A0A4R9M0I2"/>
<dbReference type="GO" id="GO:0003676">
    <property type="term" value="F:nucleic acid binding"/>
    <property type="evidence" value="ECO:0007669"/>
    <property type="project" value="InterPro"/>
</dbReference>
<protein>
    <submittedName>
        <fullName evidence="2">Restriction endonuclease</fullName>
    </submittedName>
</protein>
<dbReference type="EMBL" id="RQHW01000029">
    <property type="protein sequence ID" value="TGN19542.1"/>
    <property type="molecule type" value="Genomic_DNA"/>
</dbReference>
<organism evidence="2 3">
    <name type="scientific">Leptospira idonii</name>
    <dbReference type="NCBI Taxonomy" id="1193500"/>
    <lineage>
        <taxon>Bacteria</taxon>
        <taxon>Pseudomonadati</taxon>
        <taxon>Spirochaetota</taxon>
        <taxon>Spirochaetia</taxon>
        <taxon>Leptospirales</taxon>
        <taxon>Leptospiraceae</taxon>
        <taxon>Leptospira</taxon>
    </lineage>
</organism>
<accession>A0A4R9M0I2</accession>
<evidence type="ECO:0000313" key="2">
    <source>
        <dbReference type="EMBL" id="TGN19542.1"/>
    </source>
</evidence>
<dbReference type="Gene3D" id="1.10.30.50">
    <property type="match status" value="1"/>
</dbReference>
<dbReference type="GO" id="GO:0008270">
    <property type="term" value="F:zinc ion binding"/>
    <property type="evidence" value="ECO:0007669"/>
    <property type="project" value="InterPro"/>
</dbReference>
<comment type="caution">
    <text evidence="2">The sequence shown here is derived from an EMBL/GenBank/DDBJ whole genome shotgun (WGS) entry which is preliminary data.</text>
</comment>
<dbReference type="InterPro" id="IPR002711">
    <property type="entry name" value="HNH"/>
</dbReference>
<keyword evidence="2" id="KW-0378">Hydrolase</keyword>
<feature type="domain" description="HNH" evidence="1">
    <location>
        <begin position="43"/>
        <end position="99"/>
    </location>
</feature>
<proteinExistence type="predicted"/>
<dbReference type="CDD" id="cd00085">
    <property type="entry name" value="HNHc"/>
    <property type="match status" value="1"/>
</dbReference>
<dbReference type="Pfam" id="PF01844">
    <property type="entry name" value="HNH"/>
    <property type="match status" value="1"/>
</dbReference>
<sequence>MNNFSNDSNKSYFEGKSKEVLLTQYERNPAARKKSLEYHGFSCKICGFNFEQHFGEVGRGFIHVHHINPISTIAQKYQINPIEDLIPVCPNCHAMIHSKIPAYSITEIKNIRQINEKE</sequence>
<reference evidence="2" key="1">
    <citation type="journal article" date="2019" name="PLoS Negl. Trop. Dis.">
        <title>Revisiting the worldwide diversity of Leptospira species in the environment.</title>
        <authorList>
            <person name="Vincent A.T."/>
            <person name="Schiettekatte O."/>
            <person name="Bourhy P."/>
            <person name="Veyrier F.J."/>
            <person name="Picardeau M."/>
        </authorList>
    </citation>
    <scope>NUCLEOTIDE SEQUENCE [LARGE SCALE GENOMIC DNA]</scope>
    <source>
        <strain evidence="2">201300427</strain>
    </source>
</reference>
<dbReference type="GO" id="GO:0004519">
    <property type="term" value="F:endonuclease activity"/>
    <property type="evidence" value="ECO:0007669"/>
    <property type="project" value="UniProtKB-KW"/>
</dbReference>
<keyword evidence="2" id="KW-0255">Endonuclease</keyword>
<gene>
    <name evidence="2" type="ORF">EHS15_08345</name>
</gene>
<keyword evidence="2" id="KW-0540">Nuclease</keyword>
<evidence type="ECO:0000259" key="1">
    <source>
        <dbReference type="Pfam" id="PF01844"/>
    </source>
</evidence>
<dbReference type="Proteomes" id="UP000298058">
    <property type="component" value="Unassembled WGS sequence"/>
</dbReference>
<name>A0A4R9M0I2_9LEPT</name>
<evidence type="ECO:0000313" key="3">
    <source>
        <dbReference type="Proteomes" id="UP000298058"/>
    </source>
</evidence>